<evidence type="ECO:0000313" key="4">
    <source>
        <dbReference type="Proteomes" id="UP000218505"/>
    </source>
</evidence>
<dbReference type="Pfam" id="PF13676">
    <property type="entry name" value="TIR_2"/>
    <property type="match status" value="1"/>
</dbReference>
<feature type="domain" description="TIR" evidence="2">
    <location>
        <begin position="139"/>
        <end position="290"/>
    </location>
</feature>
<keyword evidence="4" id="KW-1185">Reference proteome</keyword>
<proteinExistence type="predicted"/>
<feature type="compositionally biased region" description="Pro residues" evidence="1">
    <location>
        <begin position="33"/>
        <end position="53"/>
    </location>
</feature>
<dbReference type="GO" id="GO:0007165">
    <property type="term" value="P:signal transduction"/>
    <property type="evidence" value="ECO:0007669"/>
    <property type="project" value="InterPro"/>
</dbReference>
<sequence length="342" mass="38338">MTPRPTTRPRRARAGRWWRGTSHRAARHTPATAPAPPRARCPPTAPPTPPPRPAHAAHHATGDRRPPSPSELDRGQGEAAEPGSKQDIVKDKEPATGNPLAPLARGSPVGQRFNLRHHRQQTPLPPRFPKEFSVPKKEKVPHFFINYRAADDRFGVALLDRVLSEHFGSSAVFLAAKSIPPGARWEERMFEAVGESSALLVVMGRKWLGDHEEGALARLDDEDDFVRREILLAKELDKQIVPVRLDVPRILRRHFPEDLRFLADLQDVEIRFRHSRLDIDDLANRLSADYPELTRVDSPKADRARFTASGKHNTITQADTVHIAGNFVAGATKNFYDKRAGR</sequence>
<feature type="region of interest" description="Disordered" evidence="1">
    <location>
        <begin position="1"/>
        <end position="108"/>
    </location>
</feature>
<dbReference type="PROSITE" id="PS50104">
    <property type="entry name" value="TIR"/>
    <property type="match status" value="1"/>
</dbReference>
<accession>A0A290Z638</accession>
<dbReference type="EMBL" id="CP023445">
    <property type="protein sequence ID" value="ATE54480.1"/>
    <property type="molecule type" value="Genomic_DNA"/>
</dbReference>
<gene>
    <name evidence="3" type="ORF">CNX65_15255</name>
</gene>
<dbReference type="Gene3D" id="3.40.50.10140">
    <property type="entry name" value="Toll/interleukin-1 receptor homology (TIR) domain"/>
    <property type="match status" value="1"/>
</dbReference>
<dbReference type="InterPro" id="IPR000157">
    <property type="entry name" value="TIR_dom"/>
</dbReference>
<dbReference type="KEGG" id="apre:CNX65_15255"/>
<dbReference type="SUPFAM" id="SSF52200">
    <property type="entry name" value="Toll/Interleukin receptor TIR domain"/>
    <property type="match status" value="1"/>
</dbReference>
<dbReference type="InterPro" id="IPR035897">
    <property type="entry name" value="Toll_tir_struct_dom_sf"/>
</dbReference>
<feature type="compositionally biased region" description="Basic residues" evidence="1">
    <location>
        <begin position="7"/>
        <end position="27"/>
    </location>
</feature>
<organism evidence="3 4">
    <name type="scientific">Actinosynnema pretiosum</name>
    <dbReference type="NCBI Taxonomy" id="42197"/>
    <lineage>
        <taxon>Bacteria</taxon>
        <taxon>Bacillati</taxon>
        <taxon>Actinomycetota</taxon>
        <taxon>Actinomycetes</taxon>
        <taxon>Pseudonocardiales</taxon>
        <taxon>Pseudonocardiaceae</taxon>
        <taxon>Actinosynnema</taxon>
    </lineage>
</organism>
<feature type="compositionally biased region" description="Basic and acidic residues" evidence="1">
    <location>
        <begin position="60"/>
        <end position="76"/>
    </location>
</feature>
<evidence type="ECO:0000256" key="1">
    <source>
        <dbReference type="SAM" id="MobiDB-lite"/>
    </source>
</evidence>
<evidence type="ECO:0000259" key="2">
    <source>
        <dbReference type="PROSITE" id="PS50104"/>
    </source>
</evidence>
<dbReference type="Proteomes" id="UP000218505">
    <property type="component" value="Chromosome"/>
</dbReference>
<reference evidence="3" key="1">
    <citation type="submission" date="2017-09" db="EMBL/GenBank/DDBJ databases">
        <title>Complete Genome Sequence of ansamitocin-producing Bacterium Actinosynnema pretiosum X47.</title>
        <authorList>
            <person name="Cao G."/>
            <person name="Zong G."/>
            <person name="Zhong C."/>
            <person name="Fu J."/>
        </authorList>
    </citation>
    <scope>NUCLEOTIDE SEQUENCE [LARGE SCALE GENOMIC DNA]</scope>
    <source>
        <strain evidence="3">X47</strain>
    </source>
</reference>
<dbReference type="AlphaFoldDB" id="A0A290Z638"/>
<protein>
    <recommendedName>
        <fullName evidence="2">TIR domain-containing protein</fullName>
    </recommendedName>
</protein>
<name>A0A290Z638_9PSEU</name>
<evidence type="ECO:0000313" key="3">
    <source>
        <dbReference type="EMBL" id="ATE54480.1"/>
    </source>
</evidence>